<comment type="similarity">
    <text evidence="2 6">Belongs to the ELP1/IKA1 family.</text>
</comment>
<dbReference type="GO" id="GO:0033588">
    <property type="term" value="C:elongator holoenzyme complex"/>
    <property type="evidence" value="ECO:0007669"/>
    <property type="project" value="InterPro"/>
</dbReference>
<dbReference type="Pfam" id="PF23936">
    <property type="entry name" value="HB_ELP1"/>
    <property type="match status" value="1"/>
</dbReference>
<dbReference type="GO" id="GO:0005634">
    <property type="term" value="C:nucleus"/>
    <property type="evidence" value="ECO:0007669"/>
    <property type="project" value="UniProtKB-SubCell"/>
</dbReference>
<dbReference type="InterPro" id="IPR056167">
    <property type="entry name" value="A-sol_ELP1"/>
</dbReference>
<dbReference type="Pfam" id="PF04762">
    <property type="entry name" value="Beta-prop_ELP1_1st"/>
    <property type="match status" value="1"/>
</dbReference>
<dbReference type="InterPro" id="IPR056165">
    <property type="entry name" value="Beta-prop_ELP1_2nd"/>
</dbReference>
<evidence type="ECO:0000259" key="12">
    <source>
        <dbReference type="Pfam" id="PF23936"/>
    </source>
</evidence>
<dbReference type="InterPro" id="IPR056164">
    <property type="entry name" value="Beta-prop_ELP1_1st"/>
</dbReference>
<comment type="function">
    <text evidence="6">Component of the elongator complex which is required for multiple tRNA modifications, including mcm5U (5-methoxycarbonylmethyl uridine), mcm5s2U (5-methoxycarbonylmethyl-2-thiouridine), and ncm5U (5-carbamoylmethyl uridine). The elongator complex catalyzes formation of carboxymethyluridine in the wobble base at position 34 in tRNAs.</text>
</comment>
<feature type="domain" description="ELP1 N-terminal second beta-propeller" evidence="9">
    <location>
        <begin position="386"/>
        <end position="445"/>
    </location>
</feature>
<evidence type="ECO:0000256" key="3">
    <source>
        <dbReference type="ARBA" id="ARBA00022490"/>
    </source>
</evidence>
<comment type="pathway">
    <text evidence="1">tRNA modification; 5-methoxycarbonylmethyl-2-thiouridine-tRNA biosynthesis.</text>
</comment>
<dbReference type="InterPro" id="IPR015943">
    <property type="entry name" value="WD40/YVTN_repeat-like_dom_sf"/>
</dbReference>
<sequence length="1181" mass="131722">MRNLKLLKSLRSSELQGPGSPQCLAVRADTGSLLVASHYSITEYDPRTGQVVSEASLTAEGFLPEDGSGMVVGLQDLAELESACLGTAGGDVVLFNFNTCQLECVGSVDSGLTSMTWSPDEELVVLTTGQETIIMMTKDFEPITEVGIHQDDFGEGKFITVGWGKKETQFHGSEGKQAEVQPAAAWDDRTPRVTWRGDGQLFAVSAVCLQTGARKVRVWNREGVLQATSEPINGLEQALCWKPSGNLIAITQRHPNKHSVVFMEKNGLLHGDFTLPFSKDQAKVRSAKPDSRTVLEIYNEPHHLKSARAPSTVQLWVVGNYHWYLKQSLDFSRDSQKAPVCVCWDPERPLRLHVVTRSWISVTYDWGWTTGRSPGLDATDNANVAVIDGDKILVTNFRQCVVPPPMCSFELQLTSPVNQVTFLCQPQRTNQLAALTSDGQISVYSQGGFACLVAMTAITRMNENRPEPSVEDWRDSSGCAINFPVPCVQTALGSISGEVETRTTLASNISSFAVCNDFLLITTHSHTCRCLQLSVLSPFHSAGLQAALASDGGQNDETLRRVERGSRIVTVVPQDTRVILQMPRGNLETVHHRSLVLAQLRKWLDSLRFRDSFECMRKLRINLNLMYDHNPKVFLENMETFITQLNSISHINLFLTELKEEDTTGTMYPRPECSPAQAQPVSGQKKVDVVCDALRSAMESMDPNKFFLSILTTHVKKSVPELEVALQKVHELRVNPPDAPGSVSAEEALKYLLFLVNVNDLYEHSLGTYDFDLVLMVAEKSQKDPKEYLPFLNMLKNLEPNYQRYTIDKHLKRYRKALHHLSKCGEEHFREALLLVKEQKLYSEALRLYPTDGAHYKALSCAYAEHLMEQQQAEQAGLLLWRCGEPAAALQAFASSSSWRNAICAAQQIPLPPDQLALLARDLAEKLTEQRRFSEAALLLDQYAKDCEEAILALVTGSVWEEALRLIYMHNRQDITETNLKPALLEAFSTQTAFLEAQVATFTRHRTRLAVVREQKEKARLDMLDDDGPDCPDAELYSEASSVMSGSKYSHSNSRISSRSSKNRRKAERKKLSLKEGSPMEDRALMYALGEILTTVDKMREEVHSALKALVLFQFDKQAEKLQLAYDDALQTMEAAVPEVWPEGLQNSQAPLTGPNSTANSIMASFQQQQRPAASQGQHNV</sequence>
<feature type="domain" description="ELP1 first N-terminal beta-propeller" evidence="8">
    <location>
        <begin position="1"/>
        <end position="347"/>
    </location>
</feature>
<dbReference type="PANTHER" id="PTHR12747">
    <property type="entry name" value="ELONGATOR COMPLEX PROTEIN 1"/>
    <property type="match status" value="1"/>
</dbReference>
<evidence type="ECO:0000259" key="8">
    <source>
        <dbReference type="Pfam" id="PF04762"/>
    </source>
</evidence>
<dbReference type="PANTHER" id="PTHR12747:SF0">
    <property type="entry name" value="ELONGATOR COMPLEX PROTEIN 1"/>
    <property type="match status" value="1"/>
</dbReference>
<feature type="compositionally biased region" description="Low complexity" evidence="7">
    <location>
        <begin position="1047"/>
        <end position="1060"/>
    </location>
</feature>
<organism evidence="13 14">
    <name type="scientific">Sander lucioperca</name>
    <name type="common">Pike-perch</name>
    <name type="synonym">Perca lucioperca</name>
    <dbReference type="NCBI Taxonomy" id="283035"/>
    <lineage>
        <taxon>Eukaryota</taxon>
        <taxon>Metazoa</taxon>
        <taxon>Chordata</taxon>
        <taxon>Craniata</taxon>
        <taxon>Vertebrata</taxon>
        <taxon>Euteleostomi</taxon>
        <taxon>Actinopterygii</taxon>
        <taxon>Neopterygii</taxon>
        <taxon>Teleostei</taxon>
        <taxon>Neoteleostei</taxon>
        <taxon>Acanthomorphata</taxon>
        <taxon>Eupercaria</taxon>
        <taxon>Perciformes</taxon>
        <taxon>Percoidei</taxon>
        <taxon>Percidae</taxon>
        <taxon>Luciopercinae</taxon>
        <taxon>Sander</taxon>
    </lineage>
</organism>
<evidence type="ECO:0000256" key="6">
    <source>
        <dbReference type="PIRNR" id="PIRNR017233"/>
    </source>
</evidence>
<feature type="domain" description="ELP1 N-terminal second beta-propeller" evidence="9">
    <location>
        <begin position="503"/>
        <end position="569"/>
    </location>
</feature>
<dbReference type="GO" id="GO:0005829">
    <property type="term" value="C:cytosol"/>
    <property type="evidence" value="ECO:0007669"/>
    <property type="project" value="TreeGrafter"/>
</dbReference>
<dbReference type="InterPro" id="IPR056166">
    <property type="entry name" value="TPR_ELP1"/>
</dbReference>
<dbReference type="GO" id="GO:0000049">
    <property type="term" value="F:tRNA binding"/>
    <property type="evidence" value="ECO:0007669"/>
    <property type="project" value="TreeGrafter"/>
</dbReference>
<feature type="domain" description="ELP1 three-helical bundle" evidence="12">
    <location>
        <begin position="974"/>
        <end position="1140"/>
    </location>
</feature>
<evidence type="ECO:0000259" key="11">
    <source>
        <dbReference type="Pfam" id="PF23925"/>
    </source>
</evidence>
<accession>A0A8C9YAB2</accession>
<dbReference type="Ensembl" id="ENSSLUT00000023716.1">
    <property type="protein sequence ID" value="ENSSLUP00000022961.1"/>
    <property type="gene ID" value="ENSSLUG00000009626.1"/>
</dbReference>
<name>A0A8C9YAB2_SANLU</name>
<evidence type="ECO:0000256" key="4">
    <source>
        <dbReference type="ARBA" id="ARBA00022694"/>
    </source>
</evidence>
<dbReference type="Pfam" id="PF23797">
    <property type="entry name" value="Beta-prop_ELP1_2nd"/>
    <property type="match status" value="2"/>
</dbReference>
<dbReference type="Pfam" id="PF23878">
    <property type="entry name" value="TPR_ELP1"/>
    <property type="match status" value="1"/>
</dbReference>
<feature type="domain" description="ELP1 alpha-solenoid" evidence="11">
    <location>
        <begin position="593"/>
        <end position="795"/>
    </location>
</feature>
<keyword evidence="14" id="KW-1185">Reference proteome</keyword>
<evidence type="ECO:0000259" key="9">
    <source>
        <dbReference type="Pfam" id="PF23797"/>
    </source>
</evidence>
<dbReference type="GO" id="GO:0002926">
    <property type="term" value="P:tRNA wobble base 5-methoxycarbonylmethyl-2-thiouridinylation"/>
    <property type="evidence" value="ECO:0007669"/>
    <property type="project" value="TreeGrafter"/>
</dbReference>
<dbReference type="GeneTree" id="ENSGT00390000013344"/>
<evidence type="ECO:0000256" key="1">
    <source>
        <dbReference type="ARBA" id="ARBA00005043"/>
    </source>
</evidence>
<evidence type="ECO:0000256" key="7">
    <source>
        <dbReference type="SAM" id="MobiDB-lite"/>
    </source>
</evidence>
<dbReference type="SUPFAM" id="SSF69322">
    <property type="entry name" value="Tricorn protease domain 2"/>
    <property type="match status" value="1"/>
</dbReference>
<dbReference type="InterPro" id="IPR006849">
    <property type="entry name" value="Elp1"/>
</dbReference>
<protein>
    <recommendedName>
        <fullName evidence="5 6">Elongator complex protein 1</fullName>
    </recommendedName>
</protein>
<dbReference type="Gene3D" id="2.130.10.10">
    <property type="entry name" value="YVTN repeat-like/Quinoprotein amine dehydrogenase"/>
    <property type="match status" value="1"/>
</dbReference>
<feature type="domain" description="ELP1 TPR" evidence="10">
    <location>
        <begin position="802"/>
        <end position="965"/>
    </location>
</feature>
<evidence type="ECO:0000313" key="13">
    <source>
        <dbReference type="Ensembl" id="ENSSLUP00000022961.1"/>
    </source>
</evidence>
<proteinExistence type="inferred from homology"/>
<reference evidence="13" key="1">
    <citation type="submission" date="2025-08" db="UniProtKB">
        <authorList>
            <consortium name="Ensembl"/>
        </authorList>
    </citation>
    <scope>IDENTIFICATION</scope>
</reference>
<keyword evidence="6" id="KW-0539">Nucleus</keyword>
<keyword evidence="4" id="KW-0819">tRNA processing</keyword>
<dbReference type="AlphaFoldDB" id="A0A8C9YAB2"/>
<gene>
    <name evidence="13" type="primary">elp1</name>
</gene>
<evidence type="ECO:0000313" key="14">
    <source>
        <dbReference type="Proteomes" id="UP000694568"/>
    </source>
</evidence>
<dbReference type="PIRSF" id="PIRSF017233">
    <property type="entry name" value="IKAP"/>
    <property type="match status" value="1"/>
</dbReference>
<dbReference type="InterPro" id="IPR056169">
    <property type="entry name" value="HB_ELP1"/>
</dbReference>
<dbReference type="Proteomes" id="UP000694568">
    <property type="component" value="Unplaced"/>
</dbReference>
<reference evidence="13" key="2">
    <citation type="submission" date="2025-09" db="UniProtKB">
        <authorList>
            <consortium name="Ensembl"/>
        </authorList>
    </citation>
    <scope>IDENTIFICATION</scope>
</reference>
<dbReference type="UniPathway" id="UPA00988"/>
<evidence type="ECO:0000256" key="2">
    <source>
        <dbReference type="ARBA" id="ARBA00006086"/>
    </source>
</evidence>
<evidence type="ECO:0000256" key="5">
    <source>
        <dbReference type="ARBA" id="ARBA00029535"/>
    </source>
</evidence>
<keyword evidence="3 6" id="KW-0963">Cytoplasm</keyword>
<dbReference type="Pfam" id="PF23925">
    <property type="entry name" value="A-sol_ELP1"/>
    <property type="match status" value="1"/>
</dbReference>
<feature type="region of interest" description="Disordered" evidence="7">
    <location>
        <begin position="1042"/>
        <end position="1077"/>
    </location>
</feature>
<evidence type="ECO:0000259" key="10">
    <source>
        <dbReference type="Pfam" id="PF23878"/>
    </source>
</evidence>
<comment type="subcellular location">
    <subcellularLocation>
        <location evidence="6">Cytoplasm</location>
    </subcellularLocation>
    <subcellularLocation>
        <location evidence="6">Nucleus</location>
    </subcellularLocation>
</comment>